<sequence>MVLAILIIRYIHPVGYIVGTAADSAYHLFSGENLGWISNAPEWGSDSASFVVGLLSVIIIAWLLSRFIPFIFRRIRSVTGSR</sequence>
<keyword evidence="1" id="KW-0472">Membrane</keyword>
<keyword evidence="1" id="KW-0812">Transmembrane</keyword>
<reference evidence="3 4" key="1">
    <citation type="journal article" date="2012" name="Mol. Microbiol.">
        <title>The genetic and structural basis of two distinct terminal side branch residues in stewartan and amylovoran exopolysaccharides and their potential role in host adaptation.</title>
        <authorList>
            <person name="Wang X."/>
            <person name="Yang F."/>
            <person name="von Bodman S.B."/>
        </authorList>
    </citation>
    <scope>NUCLEOTIDE SEQUENCE [LARGE SCALE GENOMIC DNA]</scope>
    <source>
        <strain evidence="3 4">DC283</strain>
    </source>
</reference>
<evidence type="ECO:0000313" key="4">
    <source>
        <dbReference type="Proteomes" id="UP000005050"/>
    </source>
</evidence>
<reference evidence="3" key="2">
    <citation type="submission" date="2012-01" db="EMBL/GenBank/DDBJ databases">
        <authorList>
            <person name="Biehl B.S."/>
            <person name="Ding Y."/>
            <person name="Dugan-Rocha S.P."/>
            <person name="Gibbs R.A."/>
            <person name="Glasner J.D."/>
            <person name="Kovar C."/>
            <person name="Muzny D.M."/>
            <person name="Neeno-Eckwall E.C."/>
            <person name="Perna N.T."/>
            <person name="Qin X."/>
            <person name="von Bodman S.B."/>
            <person name="Weinstock G.M."/>
        </authorList>
    </citation>
    <scope>NUCLEOTIDE SEQUENCE</scope>
    <source>
        <strain evidence="3">DC283</strain>
    </source>
</reference>
<reference evidence="2 5" key="3">
    <citation type="submission" date="2016-10" db="EMBL/GenBank/DDBJ databases">
        <title>Complete Genome Assembly of Pantoea stewartii subsp. stewartii DC283, a Corn Pathogen.</title>
        <authorList>
            <person name="Duong D.A."/>
            <person name="Stevens A.M."/>
            <person name="Jensen R.V."/>
        </authorList>
    </citation>
    <scope>NUCLEOTIDE SEQUENCE [LARGE SCALE GENOMIC DNA]</scope>
    <source>
        <strain evidence="2 5">DC283</strain>
    </source>
</reference>
<protein>
    <submittedName>
        <fullName evidence="3">Uncharacterized protein</fullName>
    </submittedName>
</protein>
<feature type="transmembrane region" description="Helical" evidence="1">
    <location>
        <begin position="48"/>
        <end position="72"/>
    </location>
</feature>
<evidence type="ECO:0000256" key="1">
    <source>
        <dbReference type="SAM" id="Phobius"/>
    </source>
</evidence>
<organism evidence="3 4">
    <name type="scientific">Pantoea stewartii subsp. stewartii DC283</name>
    <dbReference type="NCBI Taxonomy" id="660596"/>
    <lineage>
        <taxon>Bacteria</taxon>
        <taxon>Pseudomonadati</taxon>
        <taxon>Pseudomonadota</taxon>
        <taxon>Gammaproteobacteria</taxon>
        <taxon>Enterobacterales</taxon>
        <taxon>Erwiniaceae</taxon>
        <taxon>Pantoea</taxon>
    </lineage>
</organism>
<name>H3R9Q9_PANSE</name>
<dbReference type="EMBL" id="CP017581">
    <property type="protein sequence ID" value="ARF51371.1"/>
    <property type="molecule type" value="Genomic_DNA"/>
</dbReference>
<evidence type="ECO:0000313" key="5">
    <source>
        <dbReference type="Proteomes" id="UP000192380"/>
    </source>
</evidence>
<evidence type="ECO:0000313" key="3">
    <source>
        <dbReference type="EMBL" id="EHU01922.1"/>
    </source>
</evidence>
<dbReference type="KEGG" id="pstw:DSJ_19980"/>
<gene>
    <name evidence="3" type="ORF">CKS_0391</name>
    <name evidence="2" type="ORF">DSJ_19980</name>
</gene>
<accession>H3R9Q9</accession>
<keyword evidence="1" id="KW-1133">Transmembrane helix</keyword>
<dbReference type="PATRIC" id="fig|660596.6.peg.628"/>
<dbReference type="Proteomes" id="UP000005050">
    <property type="component" value="Unassembled WGS sequence"/>
</dbReference>
<dbReference type="AlphaFoldDB" id="H3R9Q9"/>
<dbReference type="EMBL" id="AHIE01000002">
    <property type="protein sequence ID" value="EHU01922.1"/>
    <property type="molecule type" value="Genomic_DNA"/>
</dbReference>
<evidence type="ECO:0000313" key="2">
    <source>
        <dbReference type="EMBL" id="ARF51371.1"/>
    </source>
</evidence>
<keyword evidence="5" id="KW-1185">Reference proteome</keyword>
<dbReference type="STRING" id="660596.DSJ_19980"/>
<dbReference type="Proteomes" id="UP000192380">
    <property type="component" value="Chromosome"/>
</dbReference>
<proteinExistence type="predicted"/>